<feature type="transmembrane region" description="Helical" evidence="6">
    <location>
        <begin position="176"/>
        <end position="196"/>
    </location>
</feature>
<feature type="transmembrane region" description="Helical" evidence="6">
    <location>
        <begin position="67"/>
        <end position="86"/>
    </location>
</feature>
<evidence type="ECO:0000256" key="3">
    <source>
        <dbReference type="ARBA" id="ARBA00022692"/>
    </source>
</evidence>
<feature type="transmembrane region" description="Helical" evidence="6">
    <location>
        <begin position="38"/>
        <end position="55"/>
    </location>
</feature>
<keyword evidence="3 6" id="KW-0812">Transmembrane</keyword>
<dbReference type="InterPro" id="IPR037185">
    <property type="entry name" value="EmrE-like"/>
</dbReference>
<dbReference type="RefSeq" id="WP_119745178.1">
    <property type="nucleotide sequence ID" value="NZ_QZCG01000001.1"/>
</dbReference>
<evidence type="ECO:0000259" key="7">
    <source>
        <dbReference type="Pfam" id="PF00892"/>
    </source>
</evidence>
<evidence type="ECO:0000313" key="9">
    <source>
        <dbReference type="Proteomes" id="UP000284202"/>
    </source>
</evidence>
<comment type="subcellular location">
    <subcellularLocation>
        <location evidence="1">Membrane</location>
        <topology evidence="1">Multi-pass membrane protein</topology>
    </subcellularLocation>
</comment>
<comment type="similarity">
    <text evidence="2">Belongs to the drug/metabolite transporter (DMT) superfamily. 10 TMS drug/metabolite exporter (DME) (TC 2.A.7.3) family.</text>
</comment>
<evidence type="ECO:0000256" key="2">
    <source>
        <dbReference type="ARBA" id="ARBA00009853"/>
    </source>
</evidence>
<dbReference type="AlphaFoldDB" id="A0A418T800"/>
<feature type="transmembrane region" description="Helical" evidence="6">
    <location>
        <begin position="208"/>
        <end position="228"/>
    </location>
</feature>
<dbReference type="Proteomes" id="UP000284202">
    <property type="component" value="Unassembled WGS sequence"/>
</dbReference>
<keyword evidence="9" id="KW-1185">Reference proteome</keyword>
<evidence type="ECO:0000313" key="8">
    <source>
        <dbReference type="EMBL" id="RJE89332.1"/>
    </source>
</evidence>
<comment type="caution">
    <text evidence="8">The sequence shown here is derived from an EMBL/GenBank/DDBJ whole genome shotgun (WGS) entry which is preliminary data.</text>
</comment>
<sequence length="303" mass="32340">MTPSRMLAAILVCFSGLCYVLNDSVTKLLIDRYDVSCIILIRSLVALPALYLLHARTAGRLAIGSPNLPLHAIRGAIGLTAAYLYIASLEQLTVAEATVILFLSPVLITAISGIVLKEPVSLTSWLSVSLCFLGVVIAINPGGATFKLSALLVVVSSLMYALNAINARWIPPNDNLWTIAFFGALFSALFIAPTALRHWSGIHLSDLLLFGGAATFSSLGIGMAAIAYRMAPASFLAAFGYSGLVWSLSVTWILWGVIPSLPSLLGATIILCSVALNFRRHNRPATAAGTETQIACRERKRPD</sequence>
<dbReference type="OrthoDB" id="9812899at2"/>
<name>A0A418T800_9RHOB</name>
<evidence type="ECO:0000256" key="4">
    <source>
        <dbReference type="ARBA" id="ARBA00022989"/>
    </source>
</evidence>
<dbReference type="PANTHER" id="PTHR22911:SF6">
    <property type="entry name" value="SOLUTE CARRIER FAMILY 35 MEMBER G1"/>
    <property type="match status" value="1"/>
</dbReference>
<dbReference type="GO" id="GO:0016020">
    <property type="term" value="C:membrane"/>
    <property type="evidence" value="ECO:0007669"/>
    <property type="project" value="UniProtKB-SubCell"/>
</dbReference>
<proteinExistence type="inferred from homology"/>
<feature type="transmembrane region" description="Helical" evidence="6">
    <location>
        <begin position="145"/>
        <end position="164"/>
    </location>
</feature>
<accession>A0A418T800</accession>
<evidence type="ECO:0000256" key="5">
    <source>
        <dbReference type="ARBA" id="ARBA00023136"/>
    </source>
</evidence>
<evidence type="ECO:0000256" key="6">
    <source>
        <dbReference type="SAM" id="Phobius"/>
    </source>
</evidence>
<feature type="transmembrane region" description="Helical" evidence="6">
    <location>
        <begin position="235"/>
        <end position="255"/>
    </location>
</feature>
<keyword evidence="4 6" id="KW-1133">Transmembrane helix</keyword>
<organism evidence="8 9">
    <name type="scientific">Paracoccus onubensis</name>
    <dbReference type="NCBI Taxonomy" id="1675788"/>
    <lineage>
        <taxon>Bacteria</taxon>
        <taxon>Pseudomonadati</taxon>
        <taxon>Pseudomonadota</taxon>
        <taxon>Alphaproteobacteria</taxon>
        <taxon>Rhodobacterales</taxon>
        <taxon>Paracoccaceae</taxon>
        <taxon>Paracoccus</taxon>
    </lineage>
</organism>
<feature type="transmembrane region" description="Helical" evidence="6">
    <location>
        <begin position="92"/>
        <end position="115"/>
    </location>
</feature>
<dbReference type="SUPFAM" id="SSF103481">
    <property type="entry name" value="Multidrug resistance efflux transporter EmrE"/>
    <property type="match status" value="2"/>
</dbReference>
<dbReference type="EMBL" id="QZCG01000001">
    <property type="protein sequence ID" value="RJE89332.1"/>
    <property type="molecule type" value="Genomic_DNA"/>
</dbReference>
<evidence type="ECO:0000256" key="1">
    <source>
        <dbReference type="ARBA" id="ARBA00004141"/>
    </source>
</evidence>
<gene>
    <name evidence="8" type="ORF">D3P04_01465</name>
</gene>
<dbReference type="Pfam" id="PF00892">
    <property type="entry name" value="EamA"/>
    <property type="match status" value="1"/>
</dbReference>
<feature type="transmembrane region" description="Helical" evidence="6">
    <location>
        <begin position="261"/>
        <end position="278"/>
    </location>
</feature>
<dbReference type="InterPro" id="IPR000620">
    <property type="entry name" value="EamA_dom"/>
</dbReference>
<feature type="transmembrane region" description="Helical" evidence="6">
    <location>
        <begin position="122"/>
        <end position="139"/>
    </location>
</feature>
<reference evidence="9" key="1">
    <citation type="submission" date="2018-09" db="EMBL/GenBank/DDBJ databases">
        <title>Acidovorax cavernicola nov. sp. isolated from Gruta de las Maravillas (Aracena, Spain).</title>
        <authorList>
            <person name="Jurado V."/>
            <person name="Gutierrez-Patricio S."/>
            <person name="Gonzalez-Pimentel J.L."/>
            <person name="Miller A.Z."/>
            <person name="Laiz L."/>
            <person name="Saiz-Jimenez C."/>
        </authorList>
    </citation>
    <scope>NUCLEOTIDE SEQUENCE [LARGE SCALE GENOMIC DNA]</scope>
    <source>
        <strain evidence="9">1011MAR3C25</strain>
    </source>
</reference>
<keyword evidence="5 6" id="KW-0472">Membrane</keyword>
<protein>
    <submittedName>
        <fullName evidence="8">DMT family transporter</fullName>
    </submittedName>
</protein>
<dbReference type="PANTHER" id="PTHR22911">
    <property type="entry name" value="ACYL-MALONYL CONDENSING ENZYME-RELATED"/>
    <property type="match status" value="1"/>
</dbReference>
<feature type="domain" description="EamA" evidence="7">
    <location>
        <begin position="7"/>
        <end position="138"/>
    </location>
</feature>